<keyword evidence="1" id="KW-1133">Transmembrane helix</keyword>
<evidence type="ECO:0000313" key="3">
    <source>
        <dbReference type="Proteomes" id="UP000620327"/>
    </source>
</evidence>
<comment type="caution">
    <text evidence="2">The sequence shown here is derived from an EMBL/GenBank/DDBJ whole genome shotgun (WGS) entry which is preliminary data.</text>
</comment>
<keyword evidence="1" id="KW-0812">Transmembrane</keyword>
<name>A0A923SAR9_9FIRM</name>
<dbReference type="EMBL" id="JACOQI010000006">
    <property type="protein sequence ID" value="MBC5770302.1"/>
    <property type="molecule type" value="Genomic_DNA"/>
</dbReference>
<dbReference type="Proteomes" id="UP000620327">
    <property type="component" value="Unassembled WGS sequence"/>
</dbReference>
<dbReference type="AlphaFoldDB" id="A0A923SAR9"/>
<gene>
    <name evidence="2" type="ORF">H8Z83_08195</name>
</gene>
<evidence type="ECO:0000313" key="2">
    <source>
        <dbReference type="EMBL" id="MBC5770302.1"/>
    </source>
</evidence>
<reference evidence="2" key="1">
    <citation type="submission" date="2020-08" db="EMBL/GenBank/DDBJ databases">
        <title>Genome public.</title>
        <authorList>
            <person name="Liu C."/>
            <person name="Sun Q."/>
        </authorList>
    </citation>
    <scope>NUCLEOTIDE SEQUENCE</scope>
    <source>
        <strain evidence="2">BX15</strain>
    </source>
</reference>
<accession>A0A923SAR9</accession>
<dbReference type="RefSeq" id="WP_187014593.1">
    <property type="nucleotide sequence ID" value="NZ_JACOQI010000006.1"/>
</dbReference>
<proteinExistence type="predicted"/>
<keyword evidence="3" id="KW-1185">Reference proteome</keyword>
<sequence length="75" mass="8784">MGFLLGLPLKLLALVFGLLRVLIPVLLLILVVRWLWRKYGGHRRSESAKKDEPHFKGPVYTVDYKEVKDDDRHKE</sequence>
<organism evidence="2 3">
    <name type="scientific">Dysosmobacter segnis</name>
    <dbReference type="NCBI Taxonomy" id="2763042"/>
    <lineage>
        <taxon>Bacteria</taxon>
        <taxon>Bacillati</taxon>
        <taxon>Bacillota</taxon>
        <taxon>Clostridia</taxon>
        <taxon>Eubacteriales</taxon>
        <taxon>Oscillospiraceae</taxon>
        <taxon>Dysosmobacter</taxon>
    </lineage>
</organism>
<keyword evidence="1" id="KW-0472">Membrane</keyword>
<evidence type="ECO:0008006" key="4">
    <source>
        <dbReference type="Google" id="ProtNLM"/>
    </source>
</evidence>
<evidence type="ECO:0000256" key="1">
    <source>
        <dbReference type="SAM" id="Phobius"/>
    </source>
</evidence>
<feature type="transmembrane region" description="Helical" evidence="1">
    <location>
        <begin position="12"/>
        <end position="36"/>
    </location>
</feature>
<protein>
    <recommendedName>
        <fullName evidence="4">DUF4834 domain-containing protein</fullName>
    </recommendedName>
</protein>